<name>A0A6G7GW34_KUEST</name>
<dbReference type="GO" id="GO:0035435">
    <property type="term" value="P:phosphate ion transmembrane transport"/>
    <property type="evidence" value="ECO:0007669"/>
    <property type="project" value="TreeGrafter"/>
</dbReference>
<dbReference type="Proteomes" id="UP000501926">
    <property type="component" value="Chromosome"/>
</dbReference>
<feature type="transmembrane region" description="Helical" evidence="6">
    <location>
        <begin position="83"/>
        <end position="105"/>
    </location>
</feature>
<dbReference type="AlphaFoldDB" id="A0A6G7GW34"/>
<dbReference type="RefSeq" id="WP_164995510.1">
    <property type="nucleotide sequence ID" value="NZ_CP049055.1"/>
</dbReference>
<feature type="transmembrane region" description="Helical" evidence="6">
    <location>
        <begin position="136"/>
        <end position="158"/>
    </location>
</feature>
<protein>
    <recommendedName>
        <fullName evidence="6">Phosphate transporter</fullName>
    </recommendedName>
</protein>
<comment type="similarity">
    <text evidence="6">Belongs to the inorganic phosphate transporter (PiT) (TC 2.A.20) family.</text>
</comment>
<organism evidence="7 8">
    <name type="scientific">Kuenenia stuttgartiensis</name>
    <dbReference type="NCBI Taxonomy" id="174633"/>
    <lineage>
        <taxon>Bacteria</taxon>
        <taxon>Pseudomonadati</taxon>
        <taxon>Planctomycetota</taxon>
        <taxon>Candidatus Brocadiia</taxon>
        <taxon>Candidatus Brocadiales</taxon>
        <taxon>Candidatus Brocadiaceae</taxon>
        <taxon>Candidatus Kuenenia</taxon>
    </lineage>
</organism>
<evidence type="ECO:0000256" key="2">
    <source>
        <dbReference type="ARBA" id="ARBA00022448"/>
    </source>
</evidence>
<evidence type="ECO:0000256" key="5">
    <source>
        <dbReference type="ARBA" id="ARBA00023136"/>
    </source>
</evidence>
<feature type="transmembrane region" description="Helical" evidence="6">
    <location>
        <begin position="225"/>
        <end position="243"/>
    </location>
</feature>
<keyword evidence="5 6" id="KW-0472">Membrane</keyword>
<comment type="subcellular location">
    <subcellularLocation>
        <location evidence="1 6">Membrane</location>
        <topology evidence="1 6">Multi-pass membrane protein</topology>
    </subcellularLocation>
</comment>
<dbReference type="InterPro" id="IPR001204">
    <property type="entry name" value="Phos_transporter"/>
</dbReference>
<evidence type="ECO:0000256" key="6">
    <source>
        <dbReference type="RuleBase" id="RU363058"/>
    </source>
</evidence>
<feature type="transmembrane region" description="Helical" evidence="6">
    <location>
        <begin position="249"/>
        <end position="273"/>
    </location>
</feature>
<keyword evidence="6" id="KW-0592">Phosphate transport</keyword>
<dbReference type="EMBL" id="CP049055">
    <property type="protein sequence ID" value="QII13820.1"/>
    <property type="molecule type" value="Genomic_DNA"/>
</dbReference>
<feature type="transmembrane region" description="Helical" evidence="6">
    <location>
        <begin position="43"/>
        <end position="63"/>
    </location>
</feature>
<evidence type="ECO:0000256" key="1">
    <source>
        <dbReference type="ARBA" id="ARBA00004141"/>
    </source>
</evidence>
<dbReference type="GO" id="GO:0016020">
    <property type="term" value="C:membrane"/>
    <property type="evidence" value="ECO:0007669"/>
    <property type="project" value="UniProtKB-SubCell"/>
</dbReference>
<dbReference type="GO" id="GO:0005315">
    <property type="term" value="F:phosphate transmembrane transporter activity"/>
    <property type="evidence" value="ECO:0007669"/>
    <property type="project" value="InterPro"/>
</dbReference>
<evidence type="ECO:0000313" key="7">
    <source>
        <dbReference type="EMBL" id="QII13820.1"/>
    </source>
</evidence>
<feature type="transmembrane region" description="Helical" evidence="6">
    <location>
        <begin position="349"/>
        <end position="370"/>
    </location>
</feature>
<dbReference type="Pfam" id="PF01384">
    <property type="entry name" value="PHO4"/>
    <property type="match status" value="1"/>
</dbReference>
<dbReference type="PANTHER" id="PTHR11101">
    <property type="entry name" value="PHOSPHATE TRANSPORTER"/>
    <property type="match status" value="1"/>
</dbReference>
<keyword evidence="4 6" id="KW-1133">Transmembrane helix</keyword>
<reference evidence="7 8" key="1">
    <citation type="submission" date="2020-02" db="EMBL/GenBank/DDBJ databases">
        <title>Newly sequenced genome of strain CSTR1 showed variability in Candidatus Kuenenia stuttgartiensis genomes.</title>
        <authorList>
            <person name="Ding C."/>
            <person name="Adrian L."/>
        </authorList>
    </citation>
    <scope>NUCLEOTIDE SEQUENCE [LARGE SCALE GENOMIC DNA]</scope>
    <source>
        <strain evidence="7 8">CSTR1</strain>
    </source>
</reference>
<proteinExistence type="inferred from homology"/>
<accession>A0A6G7GW34</accession>
<evidence type="ECO:0000313" key="8">
    <source>
        <dbReference type="Proteomes" id="UP000501926"/>
    </source>
</evidence>
<evidence type="ECO:0000256" key="4">
    <source>
        <dbReference type="ARBA" id="ARBA00022989"/>
    </source>
</evidence>
<gene>
    <name evidence="7" type="ORF">KsCSTR_44410</name>
</gene>
<dbReference type="PANTHER" id="PTHR11101:SF80">
    <property type="entry name" value="PHOSPHATE TRANSPORTER"/>
    <property type="match status" value="1"/>
</dbReference>
<keyword evidence="3 6" id="KW-0812">Transmembrane</keyword>
<evidence type="ECO:0000256" key="3">
    <source>
        <dbReference type="ARBA" id="ARBA00022692"/>
    </source>
</evidence>
<sequence>MAILIILFLATCFLSYSNGANDNFKGVATLFGSKTTNYKYAIWWATITTFAGSLASLFFAYGLVKTFSGKGLVPQSISSAPEFLTAVAIGAAITVMVATITGFPISTTHSMAGALVGAGFVAVDSQVNFAVLGSAFFMPLLLSPVIATALGSGLYIIFRNMRIRSGITKEWCLCVGEQRKAIPSCTPTPALSVKYGNTLSAAIDTEENCQEIYHGRFLGINSQKLLDALHFFSAGVVSFARGLNDTPKIVALLLLVKGLSIHWGMLAVAVGMAAGGLLNARKVAETMSNKITKLNHGQGFTANLATSILVIFATKLGMPVSTTHVSVGSLFGIGLITRRANIRKALEILLSWFITLPVAAVFSGGTYWILGNWLFN</sequence>
<keyword evidence="2 6" id="KW-0813">Transport</keyword>